<name>A0ABR0IZ81_9EURO</name>
<dbReference type="PANTHER" id="PTHR42978:SF4">
    <property type="entry name" value="METALLO-BETA-LACTAMASE DOMAIN-CONTAINING PROTEIN"/>
    <property type="match status" value="1"/>
</dbReference>
<dbReference type="PANTHER" id="PTHR42978">
    <property type="entry name" value="QUORUM-QUENCHING LACTONASE YTNP-RELATED-RELATED"/>
    <property type="match status" value="1"/>
</dbReference>
<evidence type="ECO:0000313" key="7">
    <source>
        <dbReference type="Proteomes" id="UP001345691"/>
    </source>
</evidence>
<keyword evidence="2" id="KW-0479">Metal-binding</keyword>
<dbReference type="Gene3D" id="3.60.15.10">
    <property type="entry name" value="Ribonuclease Z/Hydroxyacylglutathione hydrolase-like"/>
    <property type="match status" value="1"/>
</dbReference>
<keyword evidence="3" id="KW-0378">Hydrolase</keyword>
<dbReference type="EMBL" id="JAVRRF010000034">
    <property type="protein sequence ID" value="KAK5051313.1"/>
    <property type="molecule type" value="Genomic_DNA"/>
</dbReference>
<dbReference type="CDD" id="cd07730">
    <property type="entry name" value="metallo-hydrolase-like_MBL-fold"/>
    <property type="match status" value="1"/>
</dbReference>
<evidence type="ECO:0000256" key="1">
    <source>
        <dbReference type="ARBA" id="ARBA00007749"/>
    </source>
</evidence>
<gene>
    <name evidence="6" type="ORF">LTR69_010339</name>
</gene>
<reference evidence="6 7" key="1">
    <citation type="submission" date="2023-08" db="EMBL/GenBank/DDBJ databases">
        <title>Black Yeasts Isolated from many extreme environments.</title>
        <authorList>
            <person name="Coleine C."/>
            <person name="Stajich J.E."/>
            <person name="Selbmann L."/>
        </authorList>
    </citation>
    <scope>NUCLEOTIDE SEQUENCE [LARGE SCALE GENOMIC DNA]</scope>
    <source>
        <strain evidence="6 7">CCFEE 6328</strain>
    </source>
</reference>
<organism evidence="6 7">
    <name type="scientific">Exophiala sideris</name>
    <dbReference type="NCBI Taxonomy" id="1016849"/>
    <lineage>
        <taxon>Eukaryota</taxon>
        <taxon>Fungi</taxon>
        <taxon>Dikarya</taxon>
        <taxon>Ascomycota</taxon>
        <taxon>Pezizomycotina</taxon>
        <taxon>Eurotiomycetes</taxon>
        <taxon>Chaetothyriomycetidae</taxon>
        <taxon>Chaetothyriales</taxon>
        <taxon>Herpotrichiellaceae</taxon>
        <taxon>Exophiala</taxon>
    </lineage>
</organism>
<keyword evidence="4" id="KW-0862">Zinc</keyword>
<evidence type="ECO:0000256" key="3">
    <source>
        <dbReference type="ARBA" id="ARBA00022801"/>
    </source>
</evidence>
<evidence type="ECO:0000256" key="2">
    <source>
        <dbReference type="ARBA" id="ARBA00022723"/>
    </source>
</evidence>
<dbReference type="Pfam" id="PF00753">
    <property type="entry name" value="Lactamase_B"/>
    <property type="match status" value="1"/>
</dbReference>
<keyword evidence="7" id="KW-1185">Reference proteome</keyword>
<sequence>MSIPTTDAFVKIRLLNGGSGNAQTKLFHKDVEVDEPFRLYNWAFHIYEPQSHRHVLWDVGQSSDKADYIPSIGKFIDALGCLGPGKSLGEQLQAHGTQPTDVDTVIFSHAHFDHCRPIVKTFPNALGHFGPGTAEECMAKLEPYNTDPKIGHKFDPRIFDPQISKEKWEELQGPWEQFGPFDKAMDFFGNGSLWVIQAPGHMVGNLCAAARLEGGHWVLLGSDCSHTMALVEGKYEIAELVRPDGTKWCPHENLGQAKETMRKIRELKQRHGFHIALAHDATWMKAKERDPVLFSLLDEQLLKDVDEHVLNDEPF</sequence>
<feature type="domain" description="Metallo-beta-lactamase" evidence="5">
    <location>
        <begin position="54"/>
        <end position="115"/>
    </location>
</feature>
<proteinExistence type="inferred from homology"/>
<accession>A0ABR0IZ81</accession>
<dbReference type="SUPFAM" id="SSF56281">
    <property type="entry name" value="Metallo-hydrolase/oxidoreductase"/>
    <property type="match status" value="1"/>
</dbReference>
<comment type="similarity">
    <text evidence="1">Belongs to the metallo-beta-lactamase superfamily.</text>
</comment>
<evidence type="ECO:0000256" key="4">
    <source>
        <dbReference type="ARBA" id="ARBA00022833"/>
    </source>
</evidence>
<dbReference type="Proteomes" id="UP001345691">
    <property type="component" value="Unassembled WGS sequence"/>
</dbReference>
<protein>
    <recommendedName>
        <fullName evidence="5">Metallo-beta-lactamase domain-containing protein</fullName>
    </recommendedName>
</protein>
<evidence type="ECO:0000313" key="6">
    <source>
        <dbReference type="EMBL" id="KAK5051313.1"/>
    </source>
</evidence>
<evidence type="ECO:0000259" key="5">
    <source>
        <dbReference type="Pfam" id="PF00753"/>
    </source>
</evidence>
<dbReference type="InterPro" id="IPR001279">
    <property type="entry name" value="Metallo-B-lactamas"/>
</dbReference>
<dbReference type="InterPro" id="IPR051013">
    <property type="entry name" value="MBL_superfamily_lactonases"/>
</dbReference>
<comment type="caution">
    <text evidence="6">The sequence shown here is derived from an EMBL/GenBank/DDBJ whole genome shotgun (WGS) entry which is preliminary data.</text>
</comment>
<dbReference type="InterPro" id="IPR036866">
    <property type="entry name" value="RibonucZ/Hydroxyglut_hydro"/>
</dbReference>